<dbReference type="GeneID" id="30990584"/>
<dbReference type="GO" id="GO:0005524">
    <property type="term" value="F:ATP binding"/>
    <property type="evidence" value="ECO:0007669"/>
    <property type="project" value="UniProtKB-KW"/>
</dbReference>
<evidence type="ECO:0000259" key="5">
    <source>
        <dbReference type="PROSITE" id="PS50127"/>
    </source>
</evidence>
<dbReference type="EMBL" id="KV453926">
    <property type="protein sequence ID" value="ODV75171.1"/>
    <property type="molecule type" value="Genomic_DNA"/>
</dbReference>
<feature type="domain" description="UBC core" evidence="5">
    <location>
        <begin position="2"/>
        <end position="153"/>
    </location>
</feature>
<comment type="pathway">
    <text evidence="4">Protein modification.</text>
</comment>
<accession>A0A0H5C3A0</accession>
<dbReference type="PROSITE" id="PS50127">
    <property type="entry name" value="UBC_2"/>
    <property type="match status" value="1"/>
</dbReference>
<keyword evidence="9" id="KW-1185">Reference proteome</keyword>
<dbReference type="SMART" id="SM00212">
    <property type="entry name" value="UBCc"/>
    <property type="match status" value="1"/>
</dbReference>
<evidence type="ECO:0000313" key="8">
    <source>
        <dbReference type="Proteomes" id="UP000038830"/>
    </source>
</evidence>
<dbReference type="CDD" id="cd23808">
    <property type="entry name" value="UBCc_UBE2W"/>
    <property type="match status" value="1"/>
</dbReference>
<dbReference type="Proteomes" id="UP000094389">
    <property type="component" value="Unassembled WGS sequence"/>
</dbReference>
<dbReference type="SUPFAM" id="SSF54495">
    <property type="entry name" value="UBC-like"/>
    <property type="match status" value="1"/>
</dbReference>
<reference evidence="7 9" key="3">
    <citation type="journal article" date="2016" name="Proc. Natl. Acad. Sci. U.S.A.">
        <title>Comparative genomics of biotechnologically important yeasts.</title>
        <authorList>
            <person name="Riley R."/>
            <person name="Haridas S."/>
            <person name="Wolfe K.H."/>
            <person name="Lopes M.R."/>
            <person name="Hittinger C.T."/>
            <person name="Goeker M."/>
            <person name="Salamov A.A."/>
            <person name="Wisecaver J.H."/>
            <person name="Long T.M."/>
            <person name="Calvey C.H."/>
            <person name="Aerts A.L."/>
            <person name="Barry K.W."/>
            <person name="Choi C."/>
            <person name="Clum A."/>
            <person name="Coughlan A.Y."/>
            <person name="Deshpande S."/>
            <person name="Douglass A.P."/>
            <person name="Hanson S.J."/>
            <person name="Klenk H.-P."/>
            <person name="LaButti K.M."/>
            <person name="Lapidus A."/>
            <person name="Lindquist E.A."/>
            <person name="Lipzen A.M."/>
            <person name="Meier-Kolthoff J.P."/>
            <person name="Ohm R.A."/>
            <person name="Otillar R.P."/>
            <person name="Pangilinan J.L."/>
            <person name="Peng Y."/>
            <person name="Rokas A."/>
            <person name="Rosa C.A."/>
            <person name="Scheuner C."/>
            <person name="Sibirny A.A."/>
            <person name="Slot J.C."/>
            <person name="Stielow J.B."/>
            <person name="Sun H."/>
            <person name="Kurtzman C.P."/>
            <person name="Blackwell M."/>
            <person name="Grigoriev I.V."/>
            <person name="Jeffries T.W."/>
        </authorList>
    </citation>
    <scope>NUCLEOTIDE SEQUENCE [LARGE SCALE GENOMIC DNA]</scope>
    <source>
        <strain evidence="9">ATCC 18201 / CBS 1600 / BCRC 20928 / JCM 3617 / NBRC 0987 / NRRL Y-1542</strain>
        <strain evidence="7">NRRL Y-1542</strain>
    </source>
</reference>
<proteinExistence type="predicted"/>
<dbReference type="OrthoDB" id="406833at2759"/>
<protein>
    <submittedName>
        <fullName evidence="7">Ubiquitin-conjugating enzyme E2 W</fullName>
    </submittedName>
</protein>
<keyword evidence="2" id="KW-0833">Ubl conjugation pathway</keyword>
<dbReference type="PANTHER" id="PTHR24067">
    <property type="entry name" value="UBIQUITIN-CONJUGATING ENZYME E2"/>
    <property type="match status" value="1"/>
</dbReference>
<evidence type="ECO:0000256" key="1">
    <source>
        <dbReference type="ARBA" id="ARBA00022741"/>
    </source>
</evidence>
<dbReference type="EMBL" id="CDQK01000003">
    <property type="protein sequence ID" value="CEP22343.1"/>
    <property type="molecule type" value="Genomic_DNA"/>
</dbReference>
<evidence type="ECO:0000256" key="3">
    <source>
        <dbReference type="ARBA" id="ARBA00022840"/>
    </source>
</evidence>
<dbReference type="STRING" id="983966.A0A0H5C3A0"/>
<dbReference type="AlphaFoldDB" id="A0A0H5C3A0"/>
<dbReference type="RefSeq" id="XP_020072210.1">
    <property type="nucleotide sequence ID" value="XM_020216188.1"/>
</dbReference>
<dbReference type="InterPro" id="IPR050113">
    <property type="entry name" value="Ub_conjugating_enzyme"/>
</dbReference>
<dbReference type="Pfam" id="PF00179">
    <property type="entry name" value="UQ_con"/>
    <property type="match status" value="1"/>
</dbReference>
<organism evidence="6 8">
    <name type="scientific">Cyberlindnera jadinii (strain ATCC 18201 / CBS 1600 / BCRC 20928 / JCM 3617 / NBRC 0987 / NRRL Y-1542)</name>
    <name type="common">Torula yeast</name>
    <name type="synonym">Candida utilis</name>
    <dbReference type="NCBI Taxonomy" id="983966"/>
    <lineage>
        <taxon>Eukaryota</taxon>
        <taxon>Fungi</taxon>
        <taxon>Dikarya</taxon>
        <taxon>Ascomycota</taxon>
        <taxon>Saccharomycotina</taxon>
        <taxon>Saccharomycetes</taxon>
        <taxon>Phaffomycetales</taxon>
        <taxon>Phaffomycetaceae</taxon>
        <taxon>Cyberlindnera</taxon>
    </lineage>
</organism>
<reference evidence="8" key="2">
    <citation type="journal article" date="2015" name="J. Biotechnol.">
        <title>The structure of the Cyberlindnera jadinii genome and its relation to Candida utilis analyzed by the occurrence of single nucleotide polymorphisms.</title>
        <authorList>
            <person name="Rupp O."/>
            <person name="Brinkrolf K."/>
            <person name="Buerth C."/>
            <person name="Kunigo M."/>
            <person name="Schneider J."/>
            <person name="Jaenicke S."/>
            <person name="Goesmann A."/>
            <person name="Puehler A."/>
            <person name="Jaeger K.-E."/>
            <person name="Ernst J.F."/>
        </authorList>
    </citation>
    <scope>NUCLEOTIDE SEQUENCE [LARGE SCALE GENOMIC DNA]</scope>
    <source>
        <strain evidence="8">ATCC 18201 / CBS 1600 / BCRC 20928 / JCM 3617 / NBRC 0987 / NRRL Y-1542</strain>
    </source>
</reference>
<keyword evidence="3" id="KW-0067">ATP-binding</keyword>
<accession>A0A1E4S6L9</accession>
<dbReference type="Proteomes" id="UP000038830">
    <property type="component" value="Unassembled WGS sequence"/>
</dbReference>
<name>A0A0H5C3A0_CYBJN</name>
<evidence type="ECO:0000313" key="7">
    <source>
        <dbReference type="EMBL" id="ODV75171.1"/>
    </source>
</evidence>
<evidence type="ECO:0000256" key="2">
    <source>
        <dbReference type="ARBA" id="ARBA00022786"/>
    </source>
</evidence>
<evidence type="ECO:0000313" key="6">
    <source>
        <dbReference type="EMBL" id="CEP22343.1"/>
    </source>
</evidence>
<sequence>MAARNRILKELRGLEKETLDGINIELTDNIYVLFATISVDGNPLYKDQVYKVKFTITEEYPFTPPACMFVKDIDRGIVSIPIHPHIYTNGHICLDLLGTAWTPVHTIRSILLSLHSFLASNTRSERPPDDSSYFKHAPKNPKDTRFVYHDDTV</sequence>
<keyword evidence="1" id="KW-0547">Nucleotide-binding</keyword>
<reference evidence="6" key="1">
    <citation type="submission" date="2014-12" db="EMBL/GenBank/DDBJ databases">
        <authorList>
            <person name="Jaenicke S."/>
        </authorList>
    </citation>
    <scope>NUCLEOTIDE SEQUENCE [LARGE SCALE GENOMIC DNA]</scope>
    <source>
        <strain evidence="6">CBS1600</strain>
    </source>
</reference>
<dbReference type="Gene3D" id="3.10.110.10">
    <property type="entry name" value="Ubiquitin Conjugating Enzyme"/>
    <property type="match status" value="1"/>
</dbReference>
<evidence type="ECO:0000256" key="4">
    <source>
        <dbReference type="ARBA" id="ARBA00043952"/>
    </source>
</evidence>
<gene>
    <name evidence="6" type="ORF">BN1211_2687</name>
    <name evidence="7" type="ORF">CYBJADRAFT_171107</name>
</gene>
<evidence type="ECO:0000313" key="9">
    <source>
        <dbReference type="Proteomes" id="UP000094389"/>
    </source>
</evidence>
<dbReference type="OMA" id="WQMDIKV"/>
<dbReference type="InterPro" id="IPR000608">
    <property type="entry name" value="UBC"/>
</dbReference>
<dbReference type="InterPro" id="IPR016135">
    <property type="entry name" value="UBQ-conjugating_enzyme/RWD"/>
</dbReference>